<protein>
    <recommendedName>
        <fullName evidence="5">CTLH domain-containing protein</fullName>
    </recommendedName>
</protein>
<dbReference type="InterPro" id="IPR019775">
    <property type="entry name" value="WD40_repeat_CS"/>
</dbReference>
<keyword evidence="1 3" id="KW-0853">WD repeat</keyword>
<dbReference type="Proteomes" id="UP000593564">
    <property type="component" value="Unassembled WGS sequence"/>
</dbReference>
<evidence type="ECO:0000259" key="5">
    <source>
        <dbReference type="PROSITE" id="PS50897"/>
    </source>
</evidence>
<accession>A0A7J7G9E7</accession>
<dbReference type="PROSITE" id="PS50294">
    <property type="entry name" value="WD_REPEATS_REGION"/>
    <property type="match status" value="2"/>
</dbReference>
<dbReference type="PROSITE" id="PS50897">
    <property type="entry name" value="CTLH"/>
    <property type="match status" value="1"/>
</dbReference>
<evidence type="ECO:0000256" key="4">
    <source>
        <dbReference type="SAM" id="MobiDB-lite"/>
    </source>
</evidence>
<dbReference type="SMART" id="SM00667">
    <property type="entry name" value="LisH"/>
    <property type="match status" value="1"/>
</dbReference>
<keyword evidence="2" id="KW-0677">Repeat</keyword>
<reference evidence="6 7" key="2">
    <citation type="submission" date="2020-07" db="EMBL/GenBank/DDBJ databases">
        <title>Genome assembly of wild tea tree DASZ reveals pedigree and selection history of tea varieties.</title>
        <authorList>
            <person name="Zhang W."/>
        </authorList>
    </citation>
    <scope>NUCLEOTIDE SEQUENCE [LARGE SCALE GENOMIC DNA]</scope>
    <source>
        <strain evidence="7">cv. G240</strain>
        <tissue evidence="6">Leaf</tissue>
    </source>
</reference>
<evidence type="ECO:0000313" key="7">
    <source>
        <dbReference type="Proteomes" id="UP000593564"/>
    </source>
</evidence>
<evidence type="ECO:0000256" key="1">
    <source>
        <dbReference type="ARBA" id="ARBA00022574"/>
    </source>
</evidence>
<dbReference type="Pfam" id="PF21889">
    <property type="entry name" value="TPR1-like_2nd"/>
    <property type="match status" value="1"/>
</dbReference>
<feature type="domain" description="CTLH" evidence="5">
    <location>
        <begin position="34"/>
        <end position="92"/>
    </location>
</feature>
<dbReference type="PROSITE" id="PS50896">
    <property type="entry name" value="LISH"/>
    <property type="match status" value="1"/>
</dbReference>
<dbReference type="Pfam" id="PF21359">
    <property type="entry name" value="zf_topless"/>
    <property type="match status" value="1"/>
</dbReference>
<dbReference type="InterPro" id="IPR015943">
    <property type="entry name" value="WD40/YVTN_repeat-like_dom_sf"/>
</dbReference>
<dbReference type="PROSITE" id="PS50082">
    <property type="entry name" value="WD_REPEATS_2"/>
    <property type="match status" value="3"/>
</dbReference>
<feature type="repeat" description="WD" evidence="3">
    <location>
        <begin position="1282"/>
        <end position="1316"/>
    </location>
</feature>
<feature type="repeat" description="WD" evidence="3">
    <location>
        <begin position="388"/>
        <end position="431"/>
    </location>
</feature>
<reference evidence="7" key="1">
    <citation type="journal article" date="2020" name="Nat. Commun.">
        <title>Genome assembly of wild tea tree DASZ reveals pedigree and selection history of tea varieties.</title>
        <authorList>
            <person name="Zhang W."/>
            <person name="Zhang Y."/>
            <person name="Qiu H."/>
            <person name="Guo Y."/>
            <person name="Wan H."/>
            <person name="Zhang X."/>
            <person name="Scossa F."/>
            <person name="Alseekh S."/>
            <person name="Zhang Q."/>
            <person name="Wang P."/>
            <person name="Xu L."/>
            <person name="Schmidt M.H."/>
            <person name="Jia X."/>
            <person name="Li D."/>
            <person name="Zhu A."/>
            <person name="Guo F."/>
            <person name="Chen W."/>
            <person name="Ni D."/>
            <person name="Usadel B."/>
            <person name="Fernie A.R."/>
            <person name="Wen W."/>
        </authorList>
    </citation>
    <scope>NUCLEOTIDE SEQUENCE [LARGE SCALE GENOMIC DNA]</scope>
    <source>
        <strain evidence="7">cv. G240</strain>
    </source>
</reference>
<dbReference type="PROSITE" id="PS00678">
    <property type="entry name" value="WD_REPEATS_1"/>
    <property type="match status" value="2"/>
</dbReference>
<comment type="caution">
    <text evidence="6">The sequence shown here is derived from an EMBL/GenBank/DDBJ whole genome shotgun (WGS) entry which is preliminary data.</text>
</comment>
<dbReference type="EMBL" id="JACBKZ010000013">
    <property type="protein sequence ID" value="KAF5935946.1"/>
    <property type="molecule type" value="Genomic_DNA"/>
</dbReference>
<proteinExistence type="predicted"/>
<gene>
    <name evidence="6" type="ORF">HYC85_027075</name>
</gene>
<evidence type="ECO:0000313" key="6">
    <source>
        <dbReference type="EMBL" id="KAF5935946.1"/>
    </source>
</evidence>
<dbReference type="SMART" id="SM00668">
    <property type="entry name" value="CTLH"/>
    <property type="match status" value="1"/>
</dbReference>
<evidence type="ECO:0000256" key="3">
    <source>
        <dbReference type="PROSITE-ProRule" id="PRU00221"/>
    </source>
</evidence>
<evidence type="ECO:0000256" key="2">
    <source>
        <dbReference type="ARBA" id="ARBA00022737"/>
    </source>
</evidence>
<keyword evidence="7" id="KW-1185">Reference proteome</keyword>
<feature type="compositionally biased region" description="Polar residues" evidence="4">
    <location>
        <begin position="1053"/>
        <end position="1067"/>
    </location>
</feature>
<dbReference type="SUPFAM" id="SSF50978">
    <property type="entry name" value="WD40 repeat-like"/>
    <property type="match status" value="3"/>
</dbReference>
<dbReference type="GO" id="GO:0006355">
    <property type="term" value="P:regulation of DNA-templated transcription"/>
    <property type="evidence" value="ECO:0007669"/>
    <property type="project" value="InterPro"/>
</dbReference>
<dbReference type="InterPro" id="IPR006595">
    <property type="entry name" value="CTLH_C"/>
</dbReference>
<dbReference type="InterPro" id="IPR006594">
    <property type="entry name" value="LisH"/>
</dbReference>
<dbReference type="InterPro" id="IPR027728">
    <property type="entry name" value="Topless_fam"/>
</dbReference>
<dbReference type="PANTHER" id="PTHR44083:SF5">
    <property type="entry name" value="PROTEIN TOPLESS-RELATED PROTEIN 2"/>
    <property type="match status" value="1"/>
</dbReference>
<dbReference type="SUPFAM" id="SSF50998">
    <property type="entry name" value="Quinoprotein alcohol dehydrogenase-like"/>
    <property type="match status" value="1"/>
</dbReference>
<dbReference type="InterPro" id="IPR048419">
    <property type="entry name" value="Topless_Znf"/>
</dbReference>
<feature type="region of interest" description="Disordered" evidence="4">
    <location>
        <begin position="1034"/>
        <end position="1105"/>
    </location>
</feature>
<dbReference type="Pfam" id="PF17814">
    <property type="entry name" value="LisH_TPL"/>
    <property type="match status" value="1"/>
</dbReference>
<dbReference type="Gene3D" id="2.130.10.10">
    <property type="entry name" value="YVTN repeat-like/Quinoprotein amine dehydrogenase"/>
    <property type="match status" value="6"/>
</dbReference>
<feature type="repeat" description="WD" evidence="3">
    <location>
        <begin position="1473"/>
        <end position="1507"/>
    </location>
</feature>
<feature type="compositionally biased region" description="Basic and acidic residues" evidence="4">
    <location>
        <begin position="1094"/>
        <end position="1104"/>
    </location>
</feature>
<dbReference type="SMART" id="SM00320">
    <property type="entry name" value="WD40"/>
    <property type="match status" value="20"/>
</dbReference>
<dbReference type="InterPro" id="IPR054532">
    <property type="entry name" value="TPL_SMU1_LisH-like"/>
</dbReference>
<dbReference type="InterPro" id="IPR054080">
    <property type="entry name" value="TPR1-like_2nd"/>
</dbReference>
<name>A0A7J7G9E7_CAMSI</name>
<organism evidence="6 7">
    <name type="scientific">Camellia sinensis</name>
    <name type="common">Tea plant</name>
    <name type="synonym">Thea sinensis</name>
    <dbReference type="NCBI Taxonomy" id="4442"/>
    <lineage>
        <taxon>Eukaryota</taxon>
        <taxon>Viridiplantae</taxon>
        <taxon>Streptophyta</taxon>
        <taxon>Embryophyta</taxon>
        <taxon>Tracheophyta</taxon>
        <taxon>Spermatophyta</taxon>
        <taxon>Magnoliopsida</taxon>
        <taxon>eudicotyledons</taxon>
        <taxon>Gunneridae</taxon>
        <taxon>Pentapetalae</taxon>
        <taxon>asterids</taxon>
        <taxon>Ericales</taxon>
        <taxon>Theaceae</taxon>
        <taxon>Camellia</taxon>
    </lineage>
</organism>
<dbReference type="InterPro" id="IPR011047">
    <property type="entry name" value="Quinoprotein_ADH-like_sf"/>
</dbReference>
<dbReference type="InterPro" id="IPR036322">
    <property type="entry name" value="WD40_repeat_dom_sf"/>
</dbReference>
<sequence>MSSLSRELVFLILQFLDEEKFKETVHKLEQESGFFFNMKYFEDQVQAGEWDEVERYLCGFTKVEDNRYSMKIFFELRKQKYLEALDQHDRAKAAEILVKDLKVFASFNELLFKEITQLLTLDNFRQNEQLSKYGDTKSARNIMLVELKKLIEANPLFRDKLTFPTFNSSRLRTLINQSLNWQHQLCKNPRPNPDIKTLFTDHTCASSNGARAPPPTNNPLAGPVPRAGVFPPIGAHIPFQPVVSPAASAIAGWMSNANPSMPHAAVAPGPPGLVQPPGAAAFLKHPRTPPGAPGMDYQTADSEHLMKRIRSGQSDEVSFSGSTFPNIYSPDDLPKTVVRNLNQGSSLGRMLVTLAFGKLDLEKDSFGERCHHILSIDAFGAQMDLYLIDAHVGGVNDIAFAHPNKQLCIVTCGDDKTIKVWDAVAGRRQYIFEGHEAPVYSVCPHYKENIQFIFSTAIDGKIKAWLYDCLGSRVDYDAPGLWCTAMAYSADGTRLFSCGTSKEGESHLVEWNESEGAIKRTYSGFRKRSSGVVQFDTTKNRFLAAGDEFQIKFWDMDSTNILTITDADGGLPASPRLKFNKEGSLMAVTTSDSGIKILANIDGQRMLRMLESRAFEGSRSLSEAVNVKPPIAGALGPITNLSGSAVPTPERSDRIQPPVSIGTLAAVESSRAADIKPRILDNVGKVKSWKIPDIVDSAQLKALRLPDPLTVSKVVRLLYTNSGLALLALASNAVHKLWKWQRTDRNPSGKSTASIVPQLWQPSTGALMTNDSSDTKPAEESAACIALSKNDSYVMSASGGKVSLFNMMTFKVMTTFMAPPPAATYLAFHPQDNNIIAIGMEDSTIQIYNVRVDEVKTKLNGHQKRITGLAFSKNLNVLLCVWNIDGWEKRKAMPIQVPTGHQSPLVGETKVQFNKDQTHLLVVHESQIAIYDSQLELLRSWYPRDSLSAAISSAIYSCDGLLIFTGFCDGAIGVFDADSLRLRCRIAPSAYISSSIASSNGSSFPVVIAAHPSEPNQIALGMSDGAVHVIEPSDAEPKWGSSVPQENGALPSVASNSALNNSQPSETPSRKSSDEEEDEKSSTAAFKTAVESSRMADIKPRSSDNIDNIRSCKFPDIVDSSQLKAVQLPDPLLASKVVQLLYTNSGVALLALASDTMHKLWKWQRTEHNPSGKSSASIKPELWQPATGALMTNYTSDTKPAEESSGCIALSKNDSYLLSASGGKVSLFNMITFKIMTTFMPPPPAATCLAFDPHDNNFCAVGMEDSTIQIYSVRVDEVKAKLKGHQKQITGLAFSQALDILVSAGADAQLCIWDTEGWEKKKARPIQVPPGHPSPLVGETKVQFHKDQTHLLVVHESQIAVYDSELGCLQSWYPRDSLSAPISTAIYSCDGLVVFTGFLDGAIGVFDADNFRLRCWIAPSAYISSSPIASNKGSGFPVHIHLNRNQIALGMSNGAVHVIEPSDAEPEWVKAKLKGHQKQITGLAFSQTLDILVSAGADAQLCIWDTEGWEKKKARPIQAPPGHPSPLVGETKVQFHNDQTHLLVVHESQIAVYDSQLGCLQDSLSAPISTAIYSCDGLVVFTGFLDGAIGVFDADNFRLRCWIAPSAYISSSPIASNKGSGFPVVIAAHPFEPNQIALGMSNGAVHVIEPSDAEPECVGSRMGHLSSLSLRPRDLLYLLVLSIHHSHSVLPSSLLSQVAVENRMMADNKPRISDNIDKIRRCKFPDIVDSTQLKVLRLPDPLPASKVVHLLYTYSGVALLALASDAIHKLWKWSRTEHNPSGKSSASTMPQLWQPATGNLMTNTLSDTKPSEESVACIALSKNDCYIMSASGEKISLYNMIAFKVMKNFMGPPPATTYLAFHPQDNNIIAIGMEDSTILIFNVQTDEIKSMLKGHQKRITGLAFSQTLNWHPRGFLSASISSATYSCDGLLIFAGFRDGAIGVFDAGNFRLRCRLAPSAYTSSPIARRSSGCAFPVVIAAHPSQPNQIALGMSDGAVYVIEPFDAEQNWGRIVPQ</sequence>
<dbReference type="Pfam" id="PF00400">
    <property type="entry name" value="WD40"/>
    <property type="match status" value="4"/>
</dbReference>
<dbReference type="PANTHER" id="PTHR44083">
    <property type="entry name" value="TOPLESS-RELATED PROTEIN 1-RELATED"/>
    <property type="match status" value="1"/>
</dbReference>
<dbReference type="InterPro" id="IPR001680">
    <property type="entry name" value="WD40_rpt"/>
</dbReference>